<protein>
    <submittedName>
        <fullName evidence="4">Uncharacterized protein</fullName>
    </submittedName>
</protein>
<organism evidence="3 4">
    <name type="scientific">Drosophila pseudoobscura pseudoobscura</name>
    <name type="common">Fruit fly</name>
    <dbReference type="NCBI Taxonomy" id="46245"/>
    <lineage>
        <taxon>Eukaryota</taxon>
        <taxon>Metazoa</taxon>
        <taxon>Ecdysozoa</taxon>
        <taxon>Arthropoda</taxon>
        <taxon>Hexapoda</taxon>
        <taxon>Insecta</taxon>
        <taxon>Pterygota</taxon>
        <taxon>Neoptera</taxon>
        <taxon>Endopterygota</taxon>
        <taxon>Diptera</taxon>
        <taxon>Brachycera</taxon>
        <taxon>Muscomorpha</taxon>
        <taxon>Ephydroidea</taxon>
        <taxon>Drosophilidae</taxon>
        <taxon>Drosophila</taxon>
        <taxon>Sophophora</taxon>
    </lineage>
</organism>
<evidence type="ECO:0000256" key="2">
    <source>
        <dbReference type="SAM" id="SignalP"/>
    </source>
</evidence>
<keyword evidence="2" id="KW-0732">Signal</keyword>
<evidence type="ECO:0000256" key="1">
    <source>
        <dbReference type="SAM" id="MobiDB-lite"/>
    </source>
</evidence>
<proteinExistence type="predicted"/>
<reference evidence="4" key="2">
    <citation type="submission" date="2025-08" db="UniProtKB">
        <authorList>
            <consortium name="RefSeq"/>
        </authorList>
    </citation>
    <scope>IDENTIFICATION</scope>
    <source>
        <strain evidence="4">MV-25-SWS-2005</strain>
        <tissue evidence="4">Whole body</tissue>
    </source>
</reference>
<dbReference type="KEGG" id="dpo:26533180"/>
<dbReference type="InParanoid" id="A0A6I8VC04"/>
<dbReference type="AlphaFoldDB" id="A0A6I8VC04"/>
<sequence>MMKNYLVFGITCLISASSFSFVVEAGTIGRNGRPRLTLSMTAQSRSAIQSMREFALYMGPKGLQQTPEESSRQRMLDFELIPPAQRQMLADDESLPFELRSQLPEFQAKQNGRNSRGIKCKRRAGVQEERDVEGNKKDSDTEFEECNVPDEDSNDTSGADDPLIAIQFVFSMISFAPLVPLVLL</sequence>
<accession>A0A6I8VC04</accession>
<evidence type="ECO:0000313" key="3">
    <source>
        <dbReference type="Proteomes" id="UP000001819"/>
    </source>
</evidence>
<name>A0A6I8VC04_DROPS</name>
<feature type="compositionally biased region" description="Acidic residues" evidence="1">
    <location>
        <begin position="141"/>
        <end position="154"/>
    </location>
</feature>
<evidence type="ECO:0000313" key="4">
    <source>
        <dbReference type="RefSeq" id="XP_015037522.2"/>
    </source>
</evidence>
<reference evidence="3" key="1">
    <citation type="submission" date="2024-06" db="UniProtKB">
        <authorList>
            <consortium name="RefSeq"/>
        </authorList>
    </citation>
    <scope>NUCLEOTIDE SEQUENCE [LARGE SCALE GENOMIC DNA]</scope>
    <source>
        <strain evidence="3">MV2-25</strain>
    </source>
</reference>
<dbReference type="RefSeq" id="XP_015037522.2">
    <property type="nucleotide sequence ID" value="XM_015182036.2"/>
</dbReference>
<gene>
    <name evidence="4" type="primary">LOC26533180</name>
</gene>
<feature type="region of interest" description="Disordered" evidence="1">
    <location>
        <begin position="106"/>
        <end position="158"/>
    </location>
</feature>
<keyword evidence="3" id="KW-1185">Reference proteome</keyword>
<dbReference type="Proteomes" id="UP000001819">
    <property type="component" value="Chromosome 2"/>
</dbReference>
<feature type="compositionally biased region" description="Basic and acidic residues" evidence="1">
    <location>
        <begin position="125"/>
        <end position="140"/>
    </location>
</feature>
<feature type="chain" id="PRO_5026238355" evidence="2">
    <location>
        <begin position="26"/>
        <end position="184"/>
    </location>
</feature>
<feature type="signal peptide" evidence="2">
    <location>
        <begin position="1"/>
        <end position="25"/>
    </location>
</feature>